<evidence type="ECO:0000313" key="1">
    <source>
        <dbReference type="EMBL" id="VFJ76726.1"/>
    </source>
</evidence>
<protein>
    <submittedName>
        <fullName evidence="1">Uncharacterized protein</fullName>
    </submittedName>
</protein>
<reference evidence="1" key="1">
    <citation type="submission" date="2019-02" db="EMBL/GenBank/DDBJ databases">
        <authorList>
            <person name="Gruber-Vodicka R. H."/>
            <person name="Seah K. B. B."/>
        </authorList>
    </citation>
    <scope>NUCLEOTIDE SEQUENCE</scope>
    <source>
        <strain evidence="1">BECK_BZ131</strain>
    </source>
</reference>
<gene>
    <name evidence="1" type="ORF">BECKFW1821C_GA0114237_110815</name>
</gene>
<proteinExistence type="predicted"/>
<dbReference type="AlphaFoldDB" id="A0A450U1U8"/>
<name>A0A450U1U8_9GAMM</name>
<dbReference type="EMBL" id="CAADFE010000108">
    <property type="protein sequence ID" value="VFJ76726.1"/>
    <property type="molecule type" value="Genomic_DNA"/>
</dbReference>
<sequence>MHDSHPAIPPFLPELIIRHDLMDRIAVVAFIDPPGFTMVVATEKEKDVFVFFY</sequence>
<accession>A0A450U1U8</accession>
<organism evidence="1">
    <name type="scientific">Candidatus Kentrum sp. FW</name>
    <dbReference type="NCBI Taxonomy" id="2126338"/>
    <lineage>
        <taxon>Bacteria</taxon>
        <taxon>Pseudomonadati</taxon>
        <taxon>Pseudomonadota</taxon>
        <taxon>Gammaproteobacteria</taxon>
        <taxon>Candidatus Kentrum</taxon>
    </lineage>
</organism>